<feature type="non-terminal residue" evidence="2">
    <location>
        <position position="1"/>
    </location>
</feature>
<dbReference type="AlphaFoldDB" id="A0A7R8W6D3"/>
<feature type="compositionally biased region" description="Polar residues" evidence="1">
    <location>
        <begin position="955"/>
        <end position="964"/>
    </location>
</feature>
<dbReference type="InterPro" id="IPR052717">
    <property type="entry name" value="Vacuolar_transposase_reg"/>
</dbReference>
<feature type="region of interest" description="Disordered" evidence="1">
    <location>
        <begin position="982"/>
        <end position="1105"/>
    </location>
</feature>
<feature type="compositionally biased region" description="Polar residues" evidence="1">
    <location>
        <begin position="1013"/>
        <end position="1033"/>
    </location>
</feature>
<feature type="compositionally biased region" description="Acidic residues" evidence="1">
    <location>
        <begin position="808"/>
        <end position="823"/>
    </location>
</feature>
<dbReference type="EMBL" id="OB660667">
    <property type="protein sequence ID" value="CAD7225805.1"/>
    <property type="molecule type" value="Genomic_DNA"/>
</dbReference>
<proteinExistence type="predicted"/>
<dbReference type="PANTHER" id="PTHR46169:SF29">
    <property type="entry name" value="DNA REPLICATION-RELATED ELEMENT FACTOR, ISOFORM A"/>
    <property type="match status" value="1"/>
</dbReference>
<feature type="compositionally biased region" description="Pro residues" evidence="1">
    <location>
        <begin position="1076"/>
        <end position="1086"/>
    </location>
</feature>
<feature type="compositionally biased region" description="Basic and acidic residues" evidence="1">
    <location>
        <begin position="902"/>
        <end position="915"/>
    </location>
</feature>
<evidence type="ECO:0000313" key="2">
    <source>
        <dbReference type="EMBL" id="CAD7225805.1"/>
    </source>
</evidence>
<protein>
    <submittedName>
        <fullName evidence="2">Uncharacterized protein</fullName>
    </submittedName>
</protein>
<feature type="region of interest" description="Disordered" evidence="1">
    <location>
        <begin position="779"/>
        <end position="863"/>
    </location>
</feature>
<dbReference type="InterPro" id="IPR012337">
    <property type="entry name" value="RNaseH-like_sf"/>
</dbReference>
<dbReference type="PANTHER" id="PTHR46169">
    <property type="entry name" value="DNA REPLICATION-RELATED ELEMENT FACTOR, ISOFORM A"/>
    <property type="match status" value="1"/>
</dbReference>
<feature type="region of interest" description="Disordered" evidence="1">
    <location>
        <begin position="1209"/>
        <end position="1235"/>
    </location>
</feature>
<dbReference type="OrthoDB" id="1607513at2759"/>
<dbReference type="Gene3D" id="1.10.10.1070">
    <property type="entry name" value="Zinc finger, BED domain-containing"/>
    <property type="match status" value="1"/>
</dbReference>
<accession>A0A7R8W6D3</accession>
<feature type="compositionally biased region" description="Basic and acidic residues" evidence="1">
    <location>
        <begin position="996"/>
        <end position="1005"/>
    </location>
</feature>
<evidence type="ECO:0000256" key="1">
    <source>
        <dbReference type="SAM" id="MobiDB-lite"/>
    </source>
</evidence>
<organism evidence="2">
    <name type="scientific">Cyprideis torosa</name>
    <dbReference type="NCBI Taxonomy" id="163714"/>
    <lineage>
        <taxon>Eukaryota</taxon>
        <taxon>Metazoa</taxon>
        <taxon>Ecdysozoa</taxon>
        <taxon>Arthropoda</taxon>
        <taxon>Crustacea</taxon>
        <taxon>Oligostraca</taxon>
        <taxon>Ostracoda</taxon>
        <taxon>Podocopa</taxon>
        <taxon>Podocopida</taxon>
        <taxon>Cytherocopina</taxon>
        <taxon>Cytheroidea</taxon>
        <taxon>Cytherideidae</taxon>
        <taxon>Cyprideis</taxon>
    </lineage>
</organism>
<sequence length="1235" mass="137518">MAGRPSTSSSGFCELEHDIDVEAINILLQSGNAEVSETAPSEVLSGFRNVKHVCGEMLPGIQCTRCKAVYKYNKRSSSTVHLKKHQEKCIPPNQLSMDGFLKRSRTILPRTEREGVVKSLAAMCYKDLRPFSSVEGRGFADVCRAMISIGARFGQVSPEDILPSRKTVQRRVVELANENKKKALAFMNQNLERFGGFGVTTDMWSDRFRQVAYISLTIHGLTEDEDGLRMKSFVLAVSGYGTKRKDGEQIREKIFQLFQDVGIDRNTLKRVIFLSDSGPNVKCALKVFQWIPCAAHMLNLVMQGMFLEDPNANLDDFDDELDNADLSPSIRRPVECIIAVKKLVTYIKKSGLNQNLKKGVKQEVETRWNSLLGMLFSVDEAWEDIAGVLPQDKLDLFGAVDRTVLKDLVRLLGFPKEVSEKMEGERNPTLQNIILWQKKLENHFSDNPFDPPHMSVNTKAKQGKGGCTRVLSSRLSRHERREVASKMLYFCLSFVGCGDAEDRSASNGCHRKMSANGHLPPSGAIVTEHDGAHLVSRIQNQRTTQEVTKVTRVIREIHHVPVNYDEHGGYHPDMSHDSSFSGGGPPPHPDGRAIVYENLLEDVMGVENPMVVAKNMLKESPSRFLDCQLVPSGGERKSRIDSIGEKRNSMSGISYRTAKALMPYIFRNIEVDVMNAASKRRPRASSSSLRHSPSRVSVTVGYIQSLPKSNGGSVGVFAEEFGRLCLVPYQCVQAIPCNGEYQLIKGWRRMSELESEIGNSAPAAGSRFTFDFSFERNRGRRARASSPSSRTFRRRYSSDSSSSPSEAVVEEDSVFYSSAEEETNLQNRSPYPPLPSSTSPRKTILSSSCSAIEKRNSSSSRKNSVTFNLEMDLKEVRQVFLVARHPPCVRGATMSWSHVTEDRTLRGKNSRESIGKDSGIPESLDEELRIDSESKAGASNPERNSSSELEDSSTEIESVTTADTGASSVNVVGLMRRRRRRVLASDGDDEDDEDGDLPRTREARPPTKVLASPANTLSTPIARSHASSRSTTPIPDGARNYPRHTRPFHDYGPRRRRGGGSRWRGRLDNGQAYRMPRPPHPPPPPGESFQQEYPSAYPTAPMGPPTVTHPVMSSVTPGIYLNESTRRMLTHMAIERWETSDLYQPPLFTNASNCFSYFPMPSNCSTPPVLEGFSPSFHLPSAHAFPPMVLPIGPNVTFSGEPGCAYQPPAFVRPPRSRQPWVPPKQPRISFKEQE</sequence>
<name>A0A7R8W6D3_9CRUS</name>
<dbReference type="GO" id="GO:0006357">
    <property type="term" value="P:regulation of transcription by RNA polymerase II"/>
    <property type="evidence" value="ECO:0007669"/>
    <property type="project" value="TreeGrafter"/>
</dbReference>
<gene>
    <name evidence="2" type="ORF">CTOB1V02_LOCUS3737</name>
</gene>
<dbReference type="GO" id="GO:0005634">
    <property type="term" value="C:nucleus"/>
    <property type="evidence" value="ECO:0007669"/>
    <property type="project" value="TreeGrafter"/>
</dbReference>
<dbReference type="Pfam" id="PF10683">
    <property type="entry name" value="DBD_Tnp_Hermes"/>
    <property type="match status" value="1"/>
</dbReference>
<dbReference type="SUPFAM" id="SSF140996">
    <property type="entry name" value="Hermes dimerisation domain"/>
    <property type="match status" value="1"/>
</dbReference>
<dbReference type="SUPFAM" id="SSF53098">
    <property type="entry name" value="Ribonuclease H-like"/>
    <property type="match status" value="1"/>
</dbReference>
<feature type="region of interest" description="Disordered" evidence="1">
    <location>
        <begin position="902"/>
        <end position="964"/>
    </location>
</feature>
<dbReference type="InterPro" id="IPR018473">
    <property type="entry name" value="Hermes_transposase_DNA-db"/>
</dbReference>
<feature type="compositionally biased region" description="Acidic residues" evidence="1">
    <location>
        <begin position="986"/>
        <end position="995"/>
    </location>
</feature>
<reference evidence="2" key="1">
    <citation type="submission" date="2020-11" db="EMBL/GenBank/DDBJ databases">
        <authorList>
            <person name="Tran Van P."/>
        </authorList>
    </citation>
    <scope>NUCLEOTIDE SEQUENCE</scope>
</reference>